<accession>A0A9P8PIJ8</accession>
<dbReference type="EMBL" id="JAEUBG010005727">
    <property type="protein sequence ID" value="KAH3672958.1"/>
    <property type="molecule type" value="Genomic_DNA"/>
</dbReference>
<evidence type="ECO:0000256" key="1">
    <source>
        <dbReference type="SAM" id="SignalP"/>
    </source>
</evidence>
<dbReference type="OrthoDB" id="10592493at2759"/>
<keyword evidence="1" id="KW-0732">Signal</keyword>
<sequence>MSPLTTLILLTVNVPVLSEQMAVQLLIISQLLNTLTKFESLAILVVANAKAKVTANGKPSGTATTMIVIAVMKIFKNFEPFRAGDKWE</sequence>
<organism evidence="2 3">
    <name type="scientific">Wickerhamomyces pijperi</name>
    <name type="common">Yeast</name>
    <name type="synonym">Pichia pijperi</name>
    <dbReference type="NCBI Taxonomy" id="599730"/>
    <lineage>
        <taxon>Eukaryota</taxon>
        <taxon>Fungi</taxon>
        <taxon>Dikarya</taxon>
        <taxon>Ascomycota</taxon>
        <taxon>Saccharomycotina</taxon>
        <taxon>Saccharomycetes</taxon>
        <taxon>Phaffomycetales</taxon>
        <taxon>Wickerhamomycetaceae</taxon>
        <taxon>Wickerhamomyces</taxon>
    </lineage>
</organism>
<comment type="caution">
    <text evidence="2">The sequence shown here is derived from an EMBL/GenBank/DDBJ whole genome shotgun (WGS) entry which is preliminary data.</text>
</comment>
<reference evidence="2" key="1">
    <citation type="journal article" date="2021" name="Open Biol.">
        <title>Shared evolutionary footprints suggest mitochondrial oxidative damage underlies multiple complex I losses in fungi.</title>
        <authorList>
            <person name="Schikora-Tamarit M.A."/>
            <person name="Marcet-Houben M."/>
            <person name="Nosek J."/>
            <person name="Gabaldon T."/>
        </authorList>
    </citation>
    <scope>NUCLEOTIDE SEQUENCE</scope>
    <source>
        <strain evidence="2">CBS2887</strain>
    </source>
</reference>
<feature type="chain" id="PRO_5040143156" evidence="1">
    <location>
        <begin position="19"/>
        <end position="88"/>
    </location>
</feature>
<reference evidence="2" key="2">
    <citation type="submission" date="2021-01" db="EMBL/GenBank/DDBJ databases">
        <authorList>
            <person name="Schikora-Tamarit M.A."/>
        </authorList>
    </citation>
    <scope>NUCLEOTIDE SEQUENCE</scope>
    <source>
        <strain evidence="2">CBS2887</strain>
    </source>
</reference>
<feature type="signal peptide" evidence="1">
    <location>
        <begin position="1"/>
        <end position="18"/>
    </location>
</feature>
<gene>
    <name evidence="2" type="ORF">WICPIJ_009967</name>
</gene>
<dbReference type="Proteomes" id="UP000774326">
    <property type="component" value="Unassembled WGS sequence"/>
</dbReference>
<name>A0A9P8PIJ8_WICPI</name>
<evidence type="ECO:0000313" key="2">
    <source>
        <dbReference type="EMBL" id="KAH3672958.1"/>
    </source>
</evidence>
<dbReference type="AlphaFoldDB" id="A0A9P8PIJ8"/>
<proteinExistence type="predicted"/>
<keyword evidence="3" id="KW-1185">Reference proteome</keyword>
<protein>
    <submittedName>
        <fullName evidence="2">Uncharacterized protein</fullName>
    </submittedName>
</protein>
<evidence type="ECO:0000313" key="3">
    <source>
        <dbReference type="Proteomes" id="UP000774326"/>
    </source>
</evidence>